<gene>
    <name evidence="3" type="ORF">Tci_017048</name>
</gene>
<evidence type="ECO:0000313" key="3">
    <source>
        <dbReference type="EMBL" id="GEU45070.1"/>
    </source>
</evidence>
<feature type="coiled-coil region" evidence="1">
    <location>
        <begin position="80"/>
        <end position="107"/>
    </location>
</feature>
<comment type="caution">
    <text evidence="3">The sequence shown here is derived from an EMBL/GenBank/DDBJ whole genome shotgun (WGS) entry which is preliminary data.</text>
</comment>
<feature type="coiled-coil region" evidence="1">
    <location>
        <begin position="532"/>
        <end position="559"/>
    </location>
</feature>
<feature type="region of interest" description="Disordered" evidence="2">
    <location>
        <begin position="1"/>
        <end position="20"/>
    </location>
</feature>
<evidence type="ECO:0000256" key="2">
    <source>
        <dbReference type="SAM" id="MobiDB-lite"/>
    </source>
</evidence>
<dbReference type="AlphaFoldDB" id="A0A6L2K8H6"/>
<feature type="compositionally biased region" description="Polar residues" evidence="2">
    <location>
        <begin position="1"/>
        <end position="10"/>
    </location>
</feature>
<proteinExistence type="predicted"/>
<protein>
    <submittedName>
        <fullName evidence="3">Uncharacterized protein</fullName>
    </submittedName>
</protein>
<reference evidence="3" key="1">
    <citation type="journal article" date="2019" name="Sci. Rep.">
        <title>Draft genome of Tanacetum cinerariifolium, the natural source of mosquito coil.</title>
        <authorList>
            <person name="Yamashiro T."/>
            <person name="Shiraishi A."/>
            <person name="Satake H."/>
            <person name="Nakayama K."/>
        </authorList>
    </citation>
    <scope>NUCLEOTIDE SEQUENCE</scope>
</reference>
<accession>A0A6L2K8H6</accession>
<name>A0A6L2K8H6_TANCI</name>
<dbReference type="EMBL" id="BKCJ010001933">
    <property type="protein sequence ID" value="GEU45070.1"/>
    <property type="molecule type" value="Genomic_DNA"/>
</dbReference>
<evidence type="ECO:0000256" key="1">
    <source>
        <dbReference type="SAM" id="Coils"/>
    </source>
</evidence>
<sequence length="630" mass="72997">MNNLEKQLNNEILHEKDSKSAPSVIKVQSDKFIYSDVLNPFDPYSSFTSYDREVRKNSKEYTQMEAQTFKETIIQNMNSIEQCIVEKENHEQELQNGLKRLNERKLQIQECKVQDVKASDTSSGDKDYTGQGMYVMTKTLLGMIQTSGLPMTQNQWLRLSLRGARPLMTVQLIKLERKLNETLELLAQKEIDIKEGLKLKAYEILVFKEKPDELIKQSLLIKSHYEGHVKEKTMVVTDLKSKEEKDIDKMISMENQLKFLNEVVYKWNQSIQTIHMLALKGLTFNGRPTFANPMYLKMAQSEKPCLYEIPNDQSDPANRLVLNREETLTLEIDSRSKLNKDLVRPYDYTKLNSLYEMFKPASLGYHEQLAHANEMRSKQPRAINDLMSSNKLHNWYQSHGARDLRSQEFLLGLDIRLQDKGQMLLMGSTFERNSFLKEADLGIHSFEPSNRLVTLKASQKAMEGRSNQICDSLVTDKAMLNAMGGRRVLDENHSISLELALQQCQEQMKNDTVCKEKVLNVFQKEREQYFEIQDLKAQLQDKNIAISELKKLIEKMKGKSVDTDFEKQSILRKPPLQPIKNQPVPYDVNAPGPFRKSPKYMSFYSPRESVGSNDMVHNYYLEEAKKKAQL</sequence>
<keyword evidence="1" id="KW-0175">Coiled coil</keyword>
<organism evidence="3">
    <name type="scientific">Tanacetum cinerariifolium</name>
    <name type="common">Dalmatian daisy</name>
    <name type="synonym">Chrysanthemum cinerariifolium</name>
    <dbReference type="NCBI Taxonomy" id="118510"/>
    <lineage>
        <taxon>Eukaryota</taxon>
        <taxon>Viridiplantae</taxon>
        <taxon>Streptophyta</taxon>
        <taxon>Embryophyta</taxon>
        <taxon>Tracheophyta</taxon>
        <taxon>Spermatophyta</taxon>
        <taxon>Magnoliopsida</taxon>
        <taxon>eudicotyledons</taxon>
        <taxon>Gunneridae</taxon>
        <taxon>Pentapetalae</taxon>
        <taxon>asterids</taxon>
        <taxon>campanulids</taxon>
        <taxon>Asterales</taxon>
        <taxon>Asteraceae</taxon>
        <taxon>Asteroideae</taxon>
        <taxon>Anthemideae</taxon>
        <taxon>Anthemidinae</taxon>
        <taxon>Tanacetum</taxon>
    </lineage>
</organism>